<dbReference type="InterPro" id="IPR052147">
    <property type="entry name" value="PP2-like/Lectin"/>
</dbReference>
<dbReference type="AlphaFoldDB" id="A0A2Z3EP19"/>
<dbReference type="PANTHER" id="PTHR48478:SF1">
    <property type="entry name" value="LECTIN-LIKE"/>
    <property type="match status" value="1"/>
</dbReference>
<reference evidence="1" key="1">
    <citation type="submission" date="2017-06" db="EMBL/GenBank/DDBJ databases">
        <title>Cloning and expression analysis of the phloem protein 2 (PP2) genes from ramie (Boehmeria nivea L. Gaud).</title>
        <authorList>
            <person name="Guo P."/>
        </authorList>
    </citation>
    <scope>NUCLEOTIDE SEQUENCE</scope>
</reference>
<dbReference type="EMBL" id="MF362968">
    <property type="protein sequence ID" value="AWL54295.1"/>
    <property type="molecule type" value="Genomic_DNA"/>
</dbReference>
<protein>
    <submittedName>
        <fullName evidence="1">Phloem protein 2-10</fullName>
    </submittedName>
</protein>
<dbReference type="Pfam" id="PF14299">
    <property type="entry name" value="PP2"/>
    <property type="match status" value="1"/>
</dbReference>
<name>A0A2Z3EP19_BOENI</name>
<organism evidence="1">
    <name type="scientific">Boehmeria nivea</name>
    <name type="common">Chinese grass</name>
    <name type="synonym">Urtica nivea</name>
    <dbReference type="NCBI Taxonomy" id="83906"/>
    <lineage>
        <taxon>Eukaryota</taxon>
        <taxon>Viridiplantae</taxon>
        <taxon>Streptophyta</taxon>
        <taxon>Embryophyta</taxon>
        <taxon>Tracheophyta</taxon>
        <taxon>Spermatophyta</taxon>
        <taxon>Magnoliopsida</taxon>
        <taxon>eudicotyledons</taxon>
        <taxon>Gunneridae</taxon>
        <taxon>Pentapetalae</taxon>
        <taxon>rosids</taxon>
        <taxon>fabids</taxon>
        <taxon>Rosales</taxon>
        <taxon>Urticaceae</taxon>
        <taxon>Boehmeria</taxon>
    </lineage>
</organism>
<sequence>MIEAKPPLITPYTKVDAAERVLESLQNWEDITKEAVLNEVEFSPQEQLSKLRNGVYLSQKRQKYWVDKMGKNYFMVYARDLEIFWSNDENYWKWTQINTTDNDEAIEVAELLRVCWLSVSGGFDTKKLSMGTLYEVSFVVKLSQNLLFWETNPAILELSLPGGSKHVSKVDMSKIQQRDQWVKIPLGQFQTFLGNQGEMRFNLREHKSGQWKRGLVVKGVSIQPKM</sequence>
<accession>A0A2Z3EP19</accession>
<dbReference type="InterPro" id="IPR025886">
    <property type="entry name" value="PP2-like"/>
</dbReference>
<dbReference type="GO" id="GO:0030246">
    <property type="term" value="F:carbohydrate binding"/>
    <property type="evidence" value="ECO:0007669"/>
    <property type="project" value="InterPro"/>
</dbReference>
<gene>
    <name evidence="1" type="primary">PP2-10</name>
</gene>
<proteinExistence type="predicted"/>
<evidence type="ECO:0000313" key="1">
    <source>
        <dbReference type="EMBL" id="AWL54295.1"/>
    </source>
</evidence>
<dbReference type="PANTHER" id="PTHR48478">
    <property type="entry name" value="LECTIN-LIKE"/>
    <property type="match status" value="1"/>
</dbReference>